<evidence type="ECO:0000313" key="9">
    <source>
        <dbReference type="Proteomes" id="UP001500279"/>
    </source>
</evidence>
<dbReference type="EMBL" id="BAAAEW010000025">
    <property type="protein sequence ID" value="GAA0758546.1"/>
    <property type="molecule type" value="Genomic_DNA"/>
</dbReference>
<comment type="subcellular location">
    <subcellularLocation>
        <location evidence="1">Cell membrane</location>
        <topology evidence="1">Multi-pass membrane protein</topology>
    </subcellularLocation>
</comment>
<evidence type="ECO:0000256" key="4">
    <source>
        <dbReference type="ARBA" id="ARBA00022989"/>
    </source>
</evidence>
<name>A0ABN1K8R8_9BURK</name>
<keyword evidence="2" id="KW-1003">Cell membrane</keyword>
<dbReference type="InterPro" id="IPR032816">
    <property type="entry name" value="VTT_dom"/>
</dbReference>
<proteinExistence type="predicted"/>
<comment type="caution">
    <text evidence="8">The sequence shown here is derived from an EMBL/GenBank/DDBJ whole genome shotgun (WGS) entry which is preliminary data.</text>
</comment>
<evidence type="ECO:0000256" key="1">
    <source>
        <dbReference type="ARBA" id="ARBA00004651"/>
    </source>
</evidence>
<dbReference type="PANTHER" id="PTHR42709">
    <property type="entry name" value="ALKALINE PHOSPHATASE LIKE PROTEIN"/>
    <property type="match status" value="1"/>
</dbReference>
<dbReference type="RefSeq" id="WP_141284453.1">
    <property type="nucleotide sequence ID" value="NZ_BAAAEW010000025.1"/>
</dbReference>
<dbReference type="SMART" id="SM00450">
    <property type="entry name" value="RHOD"/>
    <property type="match status" value="1"/>
</dbReference>
<dbReference type="Gene3D" id="3.40.250.10">
    <property type="entry name" value="Rhodanese-like domain"/>
    <property type="match status" value="1"/>
</dbReference>
<keyword evidence="5 6" id="KW-0472">Membrane</keyword>
<gene>
    <name evidence="8" type="ORF">GCM10009107_39180</name>
</gene>
<dbReference type="Proteomes" id="UP001500279">
    <property type="component" value="Unassembled WGS sequence"/>
</dbReference>
<dbReference type="SUPFAM" id="SSF52821">
    <property type="entry name" value="Rhodanese/Cell cycle control phosphatase"/>
    <property type="match status" value="1"/>
</dbReference>
<keyword evidence="9" id="KW-1185">Reference proteome</keyword>
<dbReference type="InterPro" id="IPR036873">
    <property type="entry name" value="Rhodanese-like_dom_sf"/>
</dbReference>
<dbReference type="Pfam" id="PF00581">
    <property type="entry name" value="Rhodanese"/>
    <property type="match status" value="1"/>
</dbReference>
<evidence type="ECO:0000313" key="8">
    <source>
        <dbReference type="EMBL" id="GAA0758546.1"/>
    </source>
</evidence>
<dbReference type="InterPro" id="IPR001763">
    <property type="entry name" value="Rhodanese-like_dom"/>
</dbReference>
<reference evidence="8 9" key="1">
    <citation type="journal article" date="2019" name="Int. J. Syst. Evol. Microbiol.">
        <title>The Global Catalogue of Microorganisms (GCM) 10K type strain sequencing project: providing services to taxonomists for standard genome sequencing and annotation.</title>
        <authorList>
            <consortium name="The Broad Institute Genomics Platform"/>
            <consortium name="The Broad Institute Genome Sequencing Center for Infectious Disease"/>
            <person name="Wu L."/>
            <person name="Ma J."/>
        </authorList>
    </citation>
    <scope>NUCLEOTIDE SEQUENCE [LARGE SCALE GENOMIC DNA]</scope>
    <source>
        <strain evidence="8 9">JCM 15503</strain>
    </source>
</reference>
<keyword evidence="4 6" id="KW-1133">Transmembrane helix</keyword>
<dbReference type="InterPro" id="IPR051311">
    <property type="entry name" value="DedA_domain"/>
</dbReference>
<dbReference type="PROSITE" id="PS50206">
    <property type="entry name" value="RHODANESE_3"/>
    <property type="match status" value="1"/>
</dbReference>
<evidence type="ECO:0000256" key="6">
    <source>
        <dbReference type="SAM" id="Phobius"/>
    </source>
</evidence>
<feature type="transmembrane region" description="Helical" evidence="6">
    <location>
        <begin position="135"/>
        <end position="153"/>
    </location>
</feature>
<evidence type="ECO:0000259" key="7">
    <source>
        <dbReference type="PROSITE" id="PS50206"/>
    </source>
</evidence>
<feature type="domain" description="Rhodanese" evidence="7">
    <location>
        <begin position="217"/>
        <end position="309"/>
    </location>
</feature>
<organism evidence="8 9">
    <name type="scientific">Ideonella azotifigens</name>
    <dbReference type="NCBI Taxonomy" id="513160"/>
    <lineage>
        <taxon>Bacteria</taxon>
        <taxon>Pseudomonadati</taxon>
        <taxon>Pseudomonadota</taxon>
        <taxon>Betaproteobacteria</taxon>
        <taxon>Burkholderiales</taxon>
        <taxon>Sphaerotilaceae</taxon>
        <taxon>Ideonella</taxon>
    </lineage>
</organism>
<protein>
    <submittedName>
        <fullName evidence="8">DedA family protein/thiosulfate sulfurtransferase GlpE</fullName>
    </submittedName>
</protein>
<feature type="transmembrane region" description="Helical" evidence="6">
    <location>
        <begin position="48"/>
        <end position="70"/>
    </location>
</feature>
<keyword evidence="3 6" id="KW-0812">Transmembrane</keyword>
<dbReference type="CDD" id="cd01444">
    <property type="entry name" value="GlpE_ST"/>
    <property type="match status" value="1"/>
</dbReference>
<evidence type="ECO:0000256" key="3">
    <source>
        <dbReference type="ARBA" id="ARBA00022692"/>
    </source>
</evidence>
<dbReference type="Pfam" id="PF09335">
    <property type="entry name" value="VTT_dom"/>
    <property type="match status" value="1"/>
</dbReference>
<evidence type="ECO:0000256" key="2">
    <source>
        <dbReference type="ARBA" id="ARBA00022475"/>
    </source>
</evidence>
<dbReference type="InterPro" id="IPR023695">
    <property type="entry name" value="Thiosulf_sulfurTrfase"/>
</dbReference>
<dbReference type="PANTHER" id="PTHR42709:SF6">
    <property type="entry name" value="UNDECAPRENYL PHOSPHATE TRANSPORTER A"/>
    <property type="match status" value="1"/>
</dbReference>
<sequence length="322" mass="34297">MKDLIALLLQHGVLLVFLVTLAARAGAPFPAAPLLVVAGGLSAGGLLSSSGTVMASLLANLAGDAVWFWGGQRFGHRVMRLLCRISLSPDSCVRQSESLITRWGGASLVAAKFVPGISVVAAPMAGALHMSWRRFLAYDALAGLLWTGLFFGIGRVFSSQIEQILGVLANTGMYALGLLAVLLAAAVALRYWRRRRFLLNLDMPRISVEELLELMAQEQPPLIVDVRSAGSQAADRRRIPGAMRIALPDLAEHAPRLPRDRDIVLYCNCPNDVSAALGARTLSSHGHTRARPLIGGINAWEAAGADLAAHDDGDQAMVMAPS</sequence>
<evidence type="ECO:0000256" key="5">
    <source>
        <dbReference type="ARBA" id="ARBA00023136"/>
    </source>
</evidence>
<feature type="transmembrane region" description="Helical" evidence="6">
    <location>
        <begin position="173"/>
        <end position="192"/>
    </location>
</feature>
<accession>A0ABN1K8R8</accession>